<reference evidence="1 2" key="1">
    <citation type="submission" date="2018-10" db="EMBL/GenBank/DDBJ databases">
        <authorList>
            <person name="Perry B.J."/>
            <person name="Sullivan J.T."/>
            <person name="Murphy R.J.T."/>
            <person name="Ramsay J.P."/>
            <person name="Ronson C.W."/>
        </authorList>
    </citation>
    <scope>NUCLEOTIDE SEQUENCE [LARGE SCALE GENOMIC DNA]</scope>
    <source>
        <strain evidence="1 2">R88b</strain>
    </source>
</reference>
<dbReference type="Proteomes" id="UP000503017">
    <property type="component" value="Chromosome"/>
</dbReference>
<dbReference type="AlphaFoldDB" id="A0A6M7WTK5"/>
<evidence type="ECO:0000313" key="1">
    <source>
        <dbReference type="EMBL" id="QKD02301.1"/>
    </source>
</evidence>
<dbReference type="RefSeq" id="WP_080680809.1">
    <property type="nucleotide sequence ID" value="NZ_CP033367.1"/>
</dbReference>
<evidence type="ECO:0000313" key="2">
    <source>
        <dbReference type="Proteomes" id="UP000503017"/>
    </source>
</evidence>
<evidence type="ECO:0008006" key="3">
    <source>
        <dbReference type="Google" id="ProtNLM"/>
    </source>
</evidence>
<organism evidence="1 2">
    <name type="scientific">Mesorhizobium loti R88b</name>
    <dbReference type="NCBI Taxonomy" id="935548"/>
    <lineage>
        <taxon>Bacteria</taxon>
        <taxon>Pseudomonadati</taxon>
        <taxon>Pseudomonadota</taxon>
        <taxon>Alphaproteobacteria</taxon>
        <taxon>Hyphomicrobiales</taxon>
        <taxon>Phyllobacteriaceae</taxon>
        <taxon>Mesorhizobium</taxon>
    </lineage>
</organism>
<accession>A0A6M7WTK5</accession>
<proteinExistence type="predicted"/>
<protein>
    <recommendedName>
        <fullName evidence="3">DUF1127 domain-containing protein</fullName>
    </recommendedName>
</protein>
<sequence length="52" mass="5840">MSVFSSIGRIATRYAAARARHRSERILLSLPAAVRKDIGFPEILDTHYGPRD</sequence>
<dbReference type="EMBL" id="CP033367">
    <property type="protein sequence ID" value="QKD02301.1"/>
    <property type="molecule type" value="Genomic_DNA"/>
</dbReference>
<gene>
    <name evidence="1" type="ORF">EB235_12980</name>
</gene>
<name>A0A6M7WTK5_RHILI</name>